<protein>
    <submittedName>
        <fullName evidence="1">BNR repeat-containing family member</fullName>
    </submittedName>
</protein>
<proteinExistence type="predicted"/>
<dbReference type="InterPro" id="IPR036278">
    <property type="entry name" value="Sialidase_sf"/>
</dbReference>
<evidence type="ECO:0000313" key="2">
    <source>
        <dbReference type="Proteomes" id="UP000184406"/>
    </source>
</evidence>
<organism evidence="1 2">
    <name type="scientific">Arenibacter palladensis</name>
    <dbReference type="NCBI Taxonomy" id="237373"/>
    <lineage>
        <taxon>Bacteria</taxon>
        <taxon>Pseudomonadati</taxon>
        <taxon>Bacteroidota</taxon>
        <taxon>Flavobacteriia</taxon>
        <taxon>Flavobacteriales</taxon>
        <taxon>Flavobacteriaceae</taxon>
        <taxon>Arenibacter</taxon>
    </lineage>
</organism>
<reference evidence="2" key="1">
    <citation type="submission" date="2016-11" db="EMBL/GenBank/DDBJ databases">
        <authorList>
            <person name="Varghese N."/>
            <person name="Submissions S."/>
        </authorList>
    </citation>
    <scope>NUCLEOTIDE SEQUENCE [LARGE SCALE GENOMIC DNA]</scope>
    <source>
        <strain evidence="2">DSM 17539</strain>
    </source>
</reference>
<dbReference type="Pfam" id="PF15892">
    <property type="entry name" value="BNR_4"/>
    <property type="match status" value="1"/>
</dbReference>
<name>A0A1M4VKR6_9FLAO</name>
<dbReference type="OrthoDB" id="183671at2"/>
<keyword evidence="2" id="KW-1185">Reference proteome</keyword>
<dbReference type="AlphaFoldDB" id="A0A1M4VKR6"/>
<gene>
    <name evidence="1" type="ORF">SAMN03080594_1011007</name>
</gene>
<dbReference type="SUPFAM" id="SSF50939">
    <property type="entry name" value="Sialidases"/>
    <property type="match status" value="1"/>
</dbReference>
<accession>A0A1M4VKR6</accession>
<sequence>MTRIKAQTNFNLLALIFIISFVGNTFGQNLTNTKINGYRGIWFQLNQKYEYGDKYSGALGTYTAKHVPLAIYAPEVEKTFFVYGGTPSEDEHHLLCMIGEFDHKTEMVSRPTVVFDKNGVDDPHDNPSILIDASGYIWVFISGRGTNRPGYKYKSKTPYSIQEFVQITEEEMTYPQPRYTDFGFFHFFTKYTGVRQLYYETSKDGISWTEDRLLAAIPEKEGEKSGHYQVSDLYNGKLLGTFLNRHPNGNVDKRTDLYYLQSADFGATWTTVNGIKIPIPVEQLDSPSKAVDYASQEKNVYLKDMSFTAEGYPACLHIRSNGHEPGPKSAPYEWCITKWTGSEWQTSVVTTSDHNYDMGSLFISQDHWKIVGPTEQGAQDWGVGGELAVWQSVDQGATWKKIKVLTERSDMSHSYVRKAVNFKSPFCFFWADGHSHQSSKSELYFGNFNGDIWKMPYTITEDFEKPIRIK</sequence>
<evidence type="ECO:0000313" key="1">
    <source>
        <dbReference type="EMBL" id="SHE69422.1"/>
    </source>
</evidence>
<dbReference type="Proteomes" id="UP000184406">
    <property type="component" value="Unassembled WGS sequence"/>
</dbReference>
<dbReference type="RefSeq" id="WP_072860569.1">
    <property type="nucleotide sequence ID" value="NZ_FQUX01000001.1"/>
</dbReference>
<dbReference type="EMBL" id="FQUX01000001">
    <property type="protein sequence ID" value="SHE69422.1"/>
    <property type="molecule type" value="Genomic_DNA"/>
</dbReference>